<dbReference type="AlphaFoldDB" id="A0A9D3VVY8"/>
<name>A0A9D3VVY8_9ROSI</name>
<evidence type="ECO:0008006" key="3">
    <source>
        <dbReference type="Google" id="ProtNLM"/>
    </source>
</evidence>
<gene>
    <name evidence="1" type="ORF">J1N35_014137</name>
</gene>
<sequence>MVLVAELTNSATREWRSEVITDTFGANDAARILRIPLAKIPHDDELVWRGEPSGTAICPSGTAICPRCGDGVESLAHVFWSCPAASEVWGLVGLSVVLSNIDKGWFEWLTWVFNISSTSQCWIFCCTLWALWTARNKRIHEHIIQSGREISNFIHRYICEIDGIEENVHTRVVDIARWEPPSGIGSRSTLTRHLTRIFFGQDRGLLPEMQEREWLPPVLLFTRILVRLLQQRPLPASRQLKWGSIWA</sequence>
<evidence type="ECO:0000313" key="2">
    <source>
        <dbReference type="Proteomes" id="UP000828251"/>
    </source>
</evidence>
<reference evidence="1 2" key="1">
    <citation type="journal article" date="2021" name="Plant Biotechnol. J.">
        <title>Multi-omics assisted identification of the key and species-specific regulatory components of drought-tolerant mechanisms in Gossypium stocksii.</title>
        <authorList>
            <person name="Yu D."/>
            <person name="Ke L."/>
            <person name="Zhang D."/>
            <person name="Wu Y."/>
            <person name="Sun Y."/>
            <person name="Mei J."/>
            <person name="Sun J."/>
            <person name="Sun Y."/>
        </authorList>
    </citation>
    <scope>NUCLEOTIDE SEQUENCE [LARGE SCALE GENOMIC DNA]</scope>
    <source>
        <strain evidence="2">cv. E1</strain>
        <tissue evidence="1">Leaf</tissue>
    </source>
</reference>
<dbReference type="Proteomes" id="UP000828251">
    <property type="component" value="Unassembled WGS sequence"/>
</dbReference>
<organism evidence="1 2">
    <name type="scientific">Gossypium stocksii</name>
    <dbReference type="NCBI Taxonomy" id="47602"/>
    <lineage>
        <taxon>Eukaryota</taxon>
        <taxon>Viridiplantae</taxon>
        <taxon>Streptophyta</taxon>
        <taxon>Embryophyta</taxon>
        <taxon>Tracheophyta</taxon>
        <taxon>Spermatophyta</taxon>
        <taxon>Magnoliopsida</taxon>
        <taxon>eudicotyledons</taxon>
        <taxon>Gunneridae</taxon>
        <taxon>Pentapetalae</taxon>
        <taxon>rosids</taxon>
        <taxon>malvids</taxon>
        <taxon>Malvales</taxon>
        <taxon>Malvaceae</taxon>
        <taxon>Malvoideae</taxon>
        <taxon>Gossypium</taxon>
    </lineage>
</organism>
<dbReference type="EMBL" id="JAIQCV010000005">
    <property type="protein sequence ID" value="KAH1097216.1"/>
    <property type="molecule type" value="Genomic_DNA"/>
</dbReference>
<proteinExistence type="predicted"/>
<keyword evidence="2" id="KW-1185">Reference proteome</keyword>
<comment type="caution">
    <text evidence="1">The sequence shown here is derived from an EMBL/GenBank/DDBJ whole genome shotgun (WGS) entry which is preliminary data.</text>
</comment>
<protein>
    <recommendedName>
        <fullName evidence="3">Reverse transcriptase zinc-binding domain-containing protein</fullName>
    </recommendedName>
</protein>
<accession>A0A9D3VVY8</accession>
<dbReference type="OrthoDB" id="999899at2759"/>
<evidence type="ECO:0000313" key="1">
    <source>
        <dbReference type="EMBL" id="KAH1097216.1"/>
    </source>
</evidence>